<keyword evidence="1" id="KW-0521">NADP</keyword>
<dbReference type="InterPro" id="IPR011032">
    <property type="entry name" value="GroES-like_sf"/>
</dbReference>
<evidence type="ECO:0000256" key="2">
    <source>
        <dbReference type="ARBA" id="ARBA00023002"/>
    </source>
</evidence>
<dbReference type="EMBL" id="UINC01004840">
    <property type="protein sequence ID" value="SVA17234.1"/>
    <property type="molecule type" value="Genomic_DNA"/>
</dbReference>
<feature type="domain" description="Enoyl reductase (ER)" evidence="3">
    <location>
        <begin position="19"/>
        <end position="367"/>
    </location>
</feature>
<organism evidence="4">
    <name type="scientific">marine metagenome</name>
    <dbReference type="NCBI Taxonomy" id="408172"/>
    <lineage>
        <taxon>unclassified sequences</taxon>
        <taxon>metagenomes</taxon>
        <taxon>ecological metagenomes</taxon>
    </lineage>
</organism>
<dbReference type="InterPro" id="IPR036291">
    <property type="entry name" value="NAD(P)-bd_dom_sf"/>
</dbReference>
<dbReference type="PANTHER" id="PTHR48106:SF18">
    <property type="entry name" value="QUINONE OXIDOREDUCTASE PIG3"/>
    <property type="match status" value="1"/>
</dbReference>
<dbReference type="SMART" id="SM00829">
    <property type="entry name" value="PKS_ER"/>
    <property type="match status" value="1"/>
</dbReference>
<dbReference type="Pfam" id="PF13602">
    <property type="entry name" value="ADH_zinc_N_2"/>
    <property type="match status" value="1"/>
</dbReference>
<dbReference type="InterPro" id="IPR002364">
    <property type="entry name" value="Quin_OxRdtase/zeta-crystal_CS"/>
</dbReference>
<dbReference type="Gene3D" id="3.90.180.10">
    <property type="entry name" value="Medium-chain alcohol dehydrogenases, catalytic domain"/>
    <property type="match status" value="1"/>
</dbReference>
<gene>
    <name evidence="4" type="ORF">METZ01_LOCUS70088</name>
</gene>
<dbReference type="GO" id="GO:0016651">
    <property type="term" value="F:oxidoreductase activity, acting on NAD(P)H"/>
    <property type="evidence" value="ECO:0007669"/>
    <property type="project" value="TreeGrafter"/>
</dbReference>
<protein>
    <recommendedName>
        <fullName evidence="3">Enoyl reductase (ER) domain-containing protein</fullName>
    </recommendedName>
</protein>
<dbReference type="PROSITE" id="PS01162">
    <property type="entry name" value="QOR_ZETA_CRYSTAL"/>
    <property type="match status" value="1"/>
</dbReference>
<dbReference type="PANTHER" id="PTHR48106">
    <property type="entry name" value="QUINONE OXIDOREDUCTASE PIG3-RELATED"/>
    <property type="match status" value="1"/>
</dbReference>
<dbReference type="Pfam" id="PF08240">
    <property type="entry name" value="ADH_N"/>
    <property type="match status" value="1"/>
</dbReference>
<dbReference type="Gene3D" id="3.40.50.720">
    <property type="entry name" value="NAD(P)-binding Rossmann-like Domain"/>
    <property type="match status" value="1"/>
</dbReference>
<keyword evidence="2" id="KW-0560">Oxidoreductase</keyword>
<dbReference type="InterPro" id="IPR020843">
    <property type="entry name" value="ER"/>
</dbReference>
<sequence>MSQAEVPATMCAVVTRGHGGIEQLEYREDWPTPIAAPGEVLIEVGACGLNNTDINTRSGWYAKSVREGTTVTGGTQGFIETGDDGGWGESVQFPRIQGADVCGRVAALGEGVSRELLGQRVMIETWIRDWNDPDNIGKCRYFGSECDGGYAEYTTVDARNVHSIESPLSDAELATFATSWVTAENMLDRAAVVKGDVVLVTGASGGVGTALVQLIRRRSATPVALCSESKANQLRGIGADAILPREPHDLPAALDQAIGRRSVDVIADVVGGSLWPQLIDVLCPGGRYTCAGAIAGPMVEFDLRTFYLNDLTFTGATVIPQGLFARLVGYIERGEVSPVLAATYPLRDLASAQKAFLAKQHVGNIVAIVRDPNKMQNETIGPVAAI</sequence>
<evidence type="ECO:0000256" key="1">
    <source>
        <dbReference type="ARBA" id="ARBA00022857"/>
    </source>
</evidence>
<evidence type="ECO:0000259" key="3">
    <source>
        <dbReference type="SMART" id="SM00829"/>
    </source>
</evidence>
<proteinExistence type="predicted"/>
<dbReference type="SUPFAM" id="SSF50129">
    <property type="entry name" value="GroES-like"/>
    <property type="match status" value="1"/>
</dbReference>
<dbReference type="InterPro" id="IPR013154">
    <property type="entry name" value="ADH-like_N"/>
</dbReference>
<evidence type="ECO:0000313" key="4">
    <source>
        <dbReference type="EMBL" id="SVA17234.1"/>
    </source>
</evidence>
<accession>A0A381TN71</accession>
<dbReference type="GO" id="GO:0008270">
    <property type="term" value="F:zinc ion binding"/>
    <property type="evidence" value="ECO:0007669"/>
    <property type="project" value="InterPro"/>
</dbReference>
<dbReference type="AlphaFoldDB" id="A0A381TN71"/>
<dbReference type="CDD" id="cd08274">
    <property type="entry name" value="MDR9"/>
    <property type="match status" value="1"/>
</dbReference>
<name>A0A381TN71_9ZZZZ</name>
<reference evidence="4" key="1">
    <citation type="submission" date="2018-05" db="EMBL/GenBank/DDBJ databases">
        <authorList>
            <person name="Lanie J.A."/>
            <person name="Ng W.-L."/>
            <person name="Kazmierczak K.M."/>
            <person name="Andrzejewski T.M."/>
            <person name="Davidsen T.M."/>
            <person name="Wayne K.J."/>
            <person name="Tettelin H."/>
            <person name="Glass J.I."/>
            <person name="Rusch D."/>
            <person name="Podicherti R."/>
            <person name="Tsui H.-C.T."/>
            <person name="Winkler M.E."/>
        </authorList>
    </citation>
    <scope>NUCLEOTIDE SEQUENCE</scope>
</reference>
<dbReference type="SUPFAM" id="SSF51735">
    <property type="entry name" value="NAD(P)-binding Rossmann-fold domains"/>
    <property type="match status" value="1"/>
</dbReference>
<dbReference type="GO" id="GO:0070402">
    <property type="term" value="F:NADPH binding"/>
    <property type="evidence" value="ECO:0007669"/>
    <property type="project" value="TreeGrafter"/>
</dbReference>